<evidence type="ECO:0000259" key="1">
    <source>
        <dbReference type="Pfam" id="PF12697"/>
    </source>
</evidence>
<dbReference type="GO" id="GO:0016787">
    <property type="term" value="F:hydrolase activity"/>
    <property type="evidence" value="ECO:0007669"/>
    <property type="project" value="UniProtKB-KW"/>
</dbReference>
<dbReference type="InterPro" id="IPR000073">
    <property type="entry name" value="AB_hydrolase_1"/>
</dbReference>
<dbReference type="Proteomes" id="UP001201020">
    <property type="component" value="Chromosome"/>
</dbReference>
<sequence length="273" mass="31794">MNSEFENIATEIMIQVGTEKEEALRCLYYEPKNEIKQTIVLIPGFFSLPSAWDELLINAKEDYRIFLIETREKHTAKINKKSDFSLERFANDIAEVIDYLMLKDYILVTSSMGGAFTLTAMKESLIHPKHSFLVGPVLRVEIPDWSWPLVRITTPFFYRFILKPSIKLYVRRKFERDQAEKYCVSLDNLEIRRVKKTMLTLKKFRITAEDLNVINSHCVLIGAEKDKLHQSQITKWIHEQIPNSDYVDLGSNVVAHGIPLLELIEKTIEKDNN</sequence>
<dbReference type="SUPFAM" id="SSF53474">
    <property type="entry name" value="alpha/beta-Hydrolases"/>
    <property type="match status" value="1"/>
</dbReference>
<feature type="domain" description="AB hydrolase-1" evidence="1">
    <location>
        <begin position="39"/>
        <end position="238"/>
    </location>
</feature>
<dbReference type="InterPro" id="IPR029058">
    <property type="entry name" value="AB_hydrolase_fold"/>
</dbReference>
<evidence type="ECO:0000313" key="2">
    <source>
        <dbReference type="EMBL" id="UJG41484.1"/>
    </source>
</evidence>
<dbReference type="Pfam" id="PF12697">
    <property type="entry name" value="Abhydrolase_6"/>
    <property type="match status" value="1"/>
</dbReference>
<accession>A0A9Y1BLZ8</accession>
<dbReference type="Gene3D" id="3.40.50.1820">
    <property type="entry name" value="alpha/beta hydrolase"/>
    <property type="match status" value="1"/>
</dbReference>
<protein>
    <submittedName>
        <fullName evidence="2">Alpha/beta hydrolase</fullName>
    </submittedName>
</protein>
<reference evidence="2" key="1">
    <citation type="journal article" date="2022" name="Nat. Microbiol.">
        <title>Unique mobile elements and scalable gene flow at the prokaryote-eukaryote boundary revealed by circularized Asgard archaea genomes.</title>
        <authorList>
            <person name="Wu F."/>
            <person name="Speth D.R."/>
            <person name="Philosof A."/>
            <person name="Cremiere A."/>
            <person name="Narayanan A."/>
            <person name="Barco R.A."/>
            <person name="Connon S.A."/>
            <person name="Amend J.P."/>
            <person name="Antoshechkin I.A."/>
            <person name="Orphan V.J."/>
        </authorList>
    </citation>
    <scope>NUCLEOTIDE SEQUENCE</scope>
    <source>
        <strain evidence="2">PM71</strain>
    </source>
</reference>
<gene>
    <name evidence="2" type="ORF">K9W45_03235</name>
</gene>
<dbReference type="AlphaFoldDB" id="A0A9Y1BLZ8"/>
<name>A0A9Y1BLZ8_9ARCH</name>
<keyword evidence="2" id="KW-0378">Hydrolase</keyword>
<dbReference type="EMBL" id="CP084166">
    <property type="protein sequence ID" value="UJG41484.1"/>
    <property type="molecule type" value="Genomic_DNA"/>
</dbReference>
<organism evidence="2">
    <name type="scientific">Candidatus Heimdallarchaeum aukensis</name>
    <dbReference type="NCBI Taxonomy" id="2876573"/>
    <lineage>
        <taxon>Archaea</taxon>
        <taxon>Promethearchaeati</taxon>
        <taxon>Candidatus Heimdallarchaeota</taxon>
        <taxon>Candidatus Heimdallarchaeia (ex Rinke et al. 2021) (nom. nud.)</taxon>
        <taxon>Candidatus Heimdallarchaeales</taxon>
        <taxon>Candidatus Heimdallarchaeaceae</taxon>
        <taxon>Candidatus Heimdallarchaeum</taxon>
    </lineage>
</organism>
<proteinExistence type="predicted"/>